<keyword evidence="2" id="KW-1133">Transmembrane helix</keyword>
<organism evidence="3 4">
    <name type="scientific">Paractinoplanes globisporus</name>
    <dbReference type="NCBI Taxonomy" id="113565"/>
    <lineage>
        <taxon>Bacteria</taxon>
        <taxon>Bacillati</taxon>
        <taxon>Actinomycetota</taxon>
        <taxon>Actinomycetes</taxon>
        <taxon>Micromonosporales</taxon>
        <taxon>Micromonosporaceae</taxon>
        <taxon>Paractinoplanes</taxon>
    </lineage>
</organism>
<feature type="compositionally biased region" description="Low complexity" evidence="1">
    <location>
        <begin position="307"/>
        <end position="347"/>
    </location>
</feature>
<feature type="region of interest" description="Disordered" evidence="1">
    <location>
        <begin position="307"/>
        <end position="503"/>
    </location>
</feature>
<proteinExistence type="predicted"/>
<accession>A0ABW6WI74</accession>
<protein>
    <submittedName>
        <fullName evidence="3">Uncharacterized protein</fullName>
    </submittedName>
</protein>
<evidence type="ECO:0000256" key="1">
    <source>
        <dbReference type="SAM" id="MobiDB-lite"/>
    </source>
</evidence>
<dbReference type="EMBL" id="JBIAZU010000005">
    <property type="protein sequence ID" value="MFF5293002.1"/>
    <property type="molecule type" value="Genomic_DNA"/>
</dbReference>
<comment type="caution">
    <text evidence="3">The sequence shown here is derived from an EMBL/GenBank/DDBJ whole genome shotgun (WGS) entry which is preliminary data.</text>
</comment>
<feature type="transmembrane region" description="Helical" evidence="2">
    <location>
        <begin position="239"/>
        <end position="261"/>
    </location>
</feature>
<name>A0ABW6WI74_9ACTN</name>
<feature type="transmembrane region" description="Helical" evidence="2">
    <location>
        <begin position="50"/>
        <end position="75"/>
    </location>
</feature>
<dbReference type="InterPro" id="IPR045782">
    <property type="entry name" value="TrbL_3"/>
</dbReference>
<feature type="compositionally biased region" description="Pro residues" evidence="1">
    <location>
        <begin position="373"/>
        <end position="382"/>
    </location>
</feature>
<feature type="compositionally biased region" description="Low complexity" evidence="1">
    <location>
        <begin position="419"/>
        <end position="494"/>
    </location>
</feature>
<evidence type="ECO:0000313" key="3">
    <source>
        <dbReference type="EMBL" id="MFF5293002.1"/>
    </source>
</evidence>
<keyword evidence="2" id="KW-0472">Membrane</keyword>
<feature type="transmembrane region" description="Helical" evidence="2">
    <location>
        <begin position="174"/>
        <end position="192"/>
    </location>
</feature>
<feature type="transmembrane region" description="Helical" evidence="2">
    <location>
        <begin position="148"/>
        <end position="169"/>
    </location>
</feature>
<feature type="transmembrane region" description="Helical" evidence="2">
    <location>
        <begin position="204"/>
        <end position="227"/>
    </location>
</feature>
<feature type="compositionally biased region" description="Low complexity" evidence="1">
    <location>
        <begin position="395"/>
        <end position="407"/>
    </location>
</feature>
<sequence>MFDISGHIRVAISDFLLWVARTGLRPVMDALARTVLSAPDLTTNPQVKTFWTTVLVAANGVYVLFLLAGAFIVASHETLSQYGFKEIAPRLVAAAVLSNVSLIVCGKAIEVANALTAAIVGQGVDGPKAASAILSILDQPLAGASPNILLALLVLAVIVLGVVVVITFVLRTAVLVLLLGIAPLALLFHATPQTEGLAYTWWRALGACLGLQVGQGVVVLVTVKVFLTPAGLVMFGMPATAGGLLGVLICVTMLWLLIRLPGLTRQFVLAPLGLRSHGRGLVGQLLQAHLLFQVLGAAAGLAASRGRTRAAPAGRRPTSAGPAATPGSVVPTLPRRPRPSSLVAPVRFSHAPRPQTPLAVPAGAAGPPTFSHPSPPETPDPAPAGRAPAVRFSHPASPSATRRAAGPAAPPVFSHPERPATSSASAPGPAATSASGPPAAGPPHARSAPAAPVFSSAPAAASSPMSSASPPLARPPRGSAAVTFRSAPAAAPAPVRRRPRGGE</sequence>
<evidence type="ECO:0000256" key="2">
    <source>
        <dbReference type="SAM" id="Phobius"/>
    </source>
</evidence>
<feature type="compositionally biased region" description="Low complexity" evidence="1">
    <location>
        <begin position="357"/>
        <end position="368"/>
    </location>
</feature>
<reference evidence="3 4" key="1">
    <citation type="submission" date="2024-10" db="EMBL/GenBank/DDBJ databases">
        <title>The Natural Products Discovery Center: Release of the First 8490 Sequenced Strains for Exploring Actinobacteria Biosynthetic Diversity.</title>
        <authorList>
            <person name="Kalkreuter E."/>
            <person name="Kautsar S.A."/>
            <person name="Yang D."/>
            <person name="Bader C.D."/>
            <person name="Teijaro C.N."/>
            <person name="Fluegel L."/>
            <person name="Davis C.M."/>
            <person name="Simpson J.R."/>
            <person name="Lauterbach L."/>
            <person name="Steele A.D."/>
            <person name="Gui C."/>
            <person name="Meng S."/>
            <person name="Li G."/>
            <person name="Viehrig K."/>
            <person name="Ye F."/>
            <person name="Su P."/>
            <person name="Kiefer A.F."/>
            <person name="Nichols A."/>
            <person name="Cepeda A.J."/>
            <person name="Yan W."/>
            <person name="Fan B."/>
            <person name="Jiang Y."/>
            <person name="Adhikari A."/>
            <person name="Zheng C.-J."/>
            <person name="Schuster L."/>
            <person name="Cowan T.M."/>
            <person name="Smanski M.J."/>
            <person name="Chevrette M.G."/>
            <person name="De Carvalho L.P.S."/>
            <person name="Shen B."/>
        </authorList>
    </citation>
    <scope>NUCLEOTIDE SEQUENCE [LARGE SCALE GENOMIC DNA]</scope>
    <source>
        <strain evidence="3 4">NPDC000087</strain>
    </source>
</reference>
<evidence type="ECO:0000313" key="4">
    <source>
        <dbReference type="Proteomes" id="UP001602245"/>
    </source>
</evidence>
<keyword evidence="4" id="KW-1185">Reference proteome</keyword>
<dbReference type="Proteomes" id="UP001602245">
    <property type="component" value="Unassembled WGS sequence"/>
</dbReference>
<keyword evidence="2" id="KW-0812">Transmembrane</keyword>
<dbReference type="RefSeq" id="WP_020516834.1">
    <property type="nucleotide sequence ID" value="NZ_JBIAZU010000005.1"/>
</dbReference>
<gene>
    <name evidence="3" type="ORF">ACFY35_26475</name>
</gene>
<dbReference type="Pfam" id="PF19590">
    <property type="entry name" value="TrbL_3"/>
    <property type="match status" value="1"/>
</dbReference>